<dbReference type="EMBL" id="BMZR01000005">
    <property type="protein sequence ID" value="GHD35844.1"/>
    <property type="molecule type" value="Genomic_DNA"/>
</dbReference>
<feature type="transmembrane region" description="Helical" evidence="1">
    <location>
        <begin position="47"/>
        <end position="66"/>
    </location>
</feature>
<evidence type="ECO:0000256" key="1">
    <source>
        <dbReference type="SAM" id="Phobius"/>
    </source>
</evidence>
<sequence>MLNVIFFIASLAVFIIIPATFLYSLFRPEKLYIHTRKNQNGKYSRTKFYLGMVCAWIIFLSIRTWAGNTSYVPESYDTNSSDEIDPMMSLEADDEELAPLLPVEQEQAEEPIYELSEYIDINEADIVDFMNGVWTVQVADSLSDEQKVAQMEVMYFGERQYEEDGFKQRDLAKSLLSKINPKIDEYKKKYQNGYRVKVPIKYIDFSELSFIDDYNESKEIFIQAGTFGLQQYDFEKGFFPLNACLKSGESQGFFMNWEEESKLTQGGGYPVWSDLAPREVTQQVYDPGYGEGSKVYMNVECGLSVDDEAQARKIEEVIVGDRLASKGFVYYNVPIEMGKSSVSFEPILADITYFDKGTNEILATKQFTW</sequence>
<dbReference type="Proteomes" id="UP000610203">
    <property type="component" value="Unassembled WGS sequence"/>
</dbReference>
<gene>
    <name evidence="2" type="ORF">GCM10016272_22230</name>
</gene>
<evidence type="ECO:0000313" key="3">
    <source>
        <dbReference type="Proteomes" id="UP000610203"/>
    </source>
</evidence>
<accession>A0ABQ3GSF9</accession>
<keyword evidence="1" id="KW-0812">Transmembrane</keyword>
<keyword evidence="1" id="KW-1133">Transmembrane helix</keyword>
<proteinExistence type="predicted"/>
<evidence type="ECO:0000313" key="2">
    <source>
        <dbReference type="EMBL" id="GHD35844.1"/>
    </source>
</evidence>
<comment type="caution">
    <text evidence="2">The sequence shown here is derived from an EMBL/GenBank/DDBJ whole genome shotgun (WGS) entry which is preliminary data.</text>
</comment>
<keyword evidence="3" id="KW-1185">Reference proteome</keyword>
<feature type="transmembrane region" description="Helical" evidence="1">
    <location>
        <begin position="6"/>
        <end position="26"/>
    </location>
</feature>
<dbReference type="RefSeq" id="WP_189585943.1">
    <property type="nucleotide sequence ID" value="NZ_BMZR01000005.1"/>
</dbReference>
<protein>
    <submittedName>
        <fullName evidence="2">Uncharacterized protein</fullName>
    </submittedName>
</protein>
<reference evidence="3" key="1">
    <citation type="journal article" date="2019" name="Int. J. Syst. Evol. Microbiol.">
        <title>The Global Catalogue of Microorganisms (GCM) 10K type strain sequencing project: providing services to taxonomists for standard genome sequencing and annotation.</title>
        <authorList>
            <consortium name="The Broad Institute Genomics Platform"/>
            <consortium name="The Broad Institute Genome Sequencing Center for Infectious Disease"/>
            <person name="Wu L."/>
            <person name="Ma J."/>
        </authorList>
    </citation>
    <scope>NUCLEOTIDE SEQUENCE [LARGE SCALE GENOMIC DNA]</scope>
    <source>
        <strain evidence="3">KCTC 42280</strain>
    </source>
</reference>
<name>A0ABQ3GSF9_9GAMM</name>
<keyword evidence="1" id="KW-0472">Membrane</keyword>
<organism evidence="2 3">
    <name type="scientific">Psychrobacter glaciei</name>
    <dbReference type="NCBI Taxonomy" id="619771"/>
    <lineage>
        <taxon>Bacteria</taxon>
        <taxon>Pseudomonadati</taxon>
        <taxon>Pseudomonadota</taxon>
        <taxon>Gammaproteobacteria</taxon>
        <taxon>Moraxellales</taxon>
        <taxon>Moraxellaceae</taxon>
        <taxon>Psychrobacter</taxon>
    </lineage>
</organism>